<accession>A0ABW2WLV9</accession>
<proteinExistence type="predicted"/>
<evidence type="ECO:0000313" key="2">
    <source>
        <dbReference type="Proteomes" id="UP001597023"/>
    </source>
</evidence>
<dbReference type="InterPro" id="IPR046732">
    <property type="entry name" value="DUF6624"/>
</dbReference>
<comment type="caution">
    <text evidence="1">The sequence shown here is derived from an EMBL/GenBank/DDBJ whole genome shotgun (WGS) entry which is preliminary data.</text>
</comment>
<keyword evidence="2" id="KW-1185">Reference proteome</keyword>
<gene>
    <name evidence="1" type="ORF">ACFQZ6_33645</name>
</gene>
<dbReference type="Pfam" id="PF20329">
    <property type="entry name" value="DUF6624"/>
    <property type="match status" value="1"/>
</dbReference>
<dbReference type="Proteomes" id="UP001597023">
    <property type="component" value="Unassembled WGS sequence"/>
</dbReference>
<name>A0ABW2WLV9_9ACTN</name>
<protein>
    <submittedName>
        <fullName evidence="1">DUF6624 domain-containing protein</fullName>
    </submittedName>
</protein>
<sequence>MSPALASALAAELTRRADEDRELMRQAETIPPPDHRRRIAQCHRDNAEALATIVRRHGWPTAALVGAPASTAALMILLHAPDPGFRRDGRDLIAQAVAEGHCPAIHLAYITDHCAVDEGQPQLYGTRIDPKTLRPYPIRQPRDVDERRREVGLGPLQEQLEALGIRV</sequence>
<dbReference type="EMBL" id="JBHTEB010000001">
    <property type="protein sequence ID" value="MFD0319075.1"/>
    <property type="molecule type" value="Genomic_DNA"/>
</dbReference>
<organism evidence="1 2">
    <name type="scientific">Streptomyces flavalbus</name>
    <dbReference type="NCBI Taxonomy" id="2665155"/>
    <lineage>
        <taxon>Bacteria</taxon>
        <taxon>Bacillati</taxon>
        <taxon>Actinomycetota</taxon>
        <taxon>Actinomycetes</taxon>
        <taxon>Kitasatosporales</taxon>
        <taxon>Streptomycetaceae</taxon>
        <taxon>Streptomyces</taxon>
    </lineage>
</organism>
<evidence type="ECO:0000313" key="1">
    <source>
        <dbReference type="EMBL" id="MFD0319075.1"/>
    </source>
</evidence>
<reference evidence="2" key="1">
    <citation type="journal article" date="2019" name="Int. J. Syst. Evol. Microbiol.">
        <title>The Global Catalogue of Microorganisms (GCM) 10K type strain sequencing project: providing services to taxonomists for standard genome sequencing and annotation.</title>
        <authorList>
            <consortium name="The Broad Institute Genomics Platform"/>
            <consortium name="The Broad Institute Genome Sequencing Center for Infectious Disease"/>
            <person name="Wu L."/>
            <person name="Ma J."/>
        </authorList>
    </citation>
    <scope>NUCLEOTIDE SEQUENCE [LARGE SCALE GENOMIC DNA]</scope>
    <source>
        <strain evidence="2">CGMCC 4.7400</strain>
    </source>
</reference>
<dbReference type="RefSeq" id="WP_381617137.1">
    <property type="nucleotide sequence ID" value="NZ_JBHTEB010000001.1"/>
</dbReference>